<feature type="region of interest" description="Disordered" evidence="1">
    <location>
        <begin position="300"/>
        <end position="393"/>
    </location>
</feature>
<feature type="compositionally biased region" description="Low complexity" evidence="1">
    <location>
        <begin position="329"/>
        <end position="338"/>
    </location>
</feature>
<keyword evidence="3" id="KW-1185">Reference proteome</keyword>
<feature type="compositionally biased region" description="Basic and acidic residues" evidence="1">
    <location>
        <begin position="507"/>
        <end position="516"/>
    </location>
</feature>
<evidence type="ECO:0000313" key="2">
    <source>
        <dbReference type="EMBL" id="KAF9508156.1"/>
    </source>
</evidence>
<name>A0A9P6ANQ6_9AGAM</name>
<feature type="compositionally biased region" description="Acidic residues" evidence="1">
    <location>
        <begin position="487"/>
        <end position="501"/>
    </location>
</feature>
<dbReference type="EMBL" id="MU129064">
    <property type="protein sequence ID" value="KAF9508156.1"/>
    <property type="molecule type" value="Genomic_DNA"/>
</dbReference>
<feature type="compositionally biased region" description="Polar residues" evidence="1">
    <location>
        <begin position="379"/>
        <end position="388"/>
    </location>
</feature>
<feature type="region of interest" description="Disordered" evidence="1">
    <location>
        <begin position="464"/>
        <end position="523"/>
    </location>
</feature>
<feature type="compositionally biased region" description="Basic residues" evidence="1">
    <location>
        <begin position="349"/>
        <end position="360"/>
    </location>
</feature>
<sequence length="523" mass="57197">MTDILGAVLPSFFTAPMNDFASLRRVKPLPKRRRTSDTGSHGSQGGDSAPVGSPNPSRSTGMADFSVPPYYYPLFPPTNGDSHKHDDLDAVLAPGSVDLHSLYRGALGTTVGSDEDDHLDGDYVDHLQQPGNTKKRKVPAAHEARLSHSTTLLDPRWVITHASQMARFFPASKIAMASKIPTSVATLTGLKYKEMLKSHKRQVMAIVDGLTAGDSLALDQALSAPLPWYRPGSVHYQGHRSTSYRRIGPAENTSPGSRLPERPFTFFHPSPTTDRLIATREEVALLKERFEKDEALAKASHKFRSVQRKRAAPTSRPDAPKFNGKDGHSTPNTTTNSTQSYDPSIPPHVKSKNPKKKKRSALANASNPHHLRNYVPSRLPNSGPSSNVAAAQAAQNSLSPLPIRFLTADLKSRGRANRKGEAPNMACAPEEWMCTFCEYDLFYGSDASFRRAVRSRKKILRRRRRARERAARAASGVAPVGPSSQTDEVETEEEEDYDDEGDTARVPPERSVHGVGDKTGGAG</sequence>
<protein>
    <submittedName>
        <fullName evidence="2">Uncharacterized protein</fullName>
    </submittedName>
</protein>
<feature type="compositionally biased region" description="Basic residues" evidence="1">
    <location>
        <begin position="300"/>
        <end position="311"/>
    </location>
</feature>
<proteinExistence type="predicted"/>
<reference evidence="2" key="1">
    <citation type="journal article" date="2020" name="Nat. Commun.">
        <title>Large-scale genome sequencing of mycorrhizal fungi provides insights into the early evolution of symbiotic traits.</title>
        <authorList>
            <person name="Miyauchi S."/>
            <person name="Kiss E."/>
            <person name="Kuo A."/>
            <person name="Drula E."/>
            <person name="Kohler A."/>
            <person name="Sanchez-Garcia M."/>
            <person name="Morin E."/>
            <person name="Andreopoulos B."/>
            <person name="Barry K.W."/>
            <person name="Bonito G."/>
            <person name="Buee M."/>
            <person name="Carver A."/>
            <person name="Chen C."/>
            <person name="Cichocki N."/>
            <person name="Clum A."/>
            <person name="Culley D."/>
            <person name="Crous P.W."/>
            <person name="Fauchery L."/>
            <person name="Girlanda M."/>
            <person name="Hayes R.D."/>
            <person name="Keri Z."/>
            <person name="LaButti K."/>
            <person name="Lipzen A."/>
            <person name="Lombard V."/>
            <person name="Magnuson J."/>
            <person name="Maillard F."/>
            <person name="Murat C."/>
            <person name="Nolan M."/>
            <person name="Ohm R.A."/>
            <person name="Pangilinan J."/>
            <person name="Pereira M.F."/>
            <person name="Perotto S."/>
            <person name="Peter M."/>
            <person name="Pfister S."/>
            <person name="Riley R."/>
            <person name="Sitrit Y."/>
            <person name="Stielow J.B."/>
            <person name="Szollosi G."/>
            <person name="Zifcakova L."/>
            <person name="Stursova M."/>
            <person name="Spatafora J.W."/>
            <person name="Tedersoo L."/>
            <person name="Vaario L.M."/>
            <person name="Yamada A."/>
            <person name="Yan M."/>
            <person name="Wang P."/>
            <person name="Xu J."/>
            <person name="Bruns T."/>
            <person name="Baldrian P."/>
            <person name="Vilgalys R."/>
            <person name="Dunand C."/>
            <person name="Henrissat B."/>
            <person name="Grigoriev I.V."/>
            <person name="Hibbett D."/>
            <person name="Nagy L.G."/>
            <person name="Martin F.M."/>
        </authorList>
    </citation>
    <scope>NUCLEOTIDE SEQUENCE</scope>
    <source>
        <strain evidence="2">UP504</strain>
    </source>
</reference>
<gene>
    <name evidence="2" type="ORF">BS47DRAFT_1488524</name>
</gene>
<feature type="region of interest" description="Disordered" evidence="1">
    <location>
        <begin position="24"/>
        <end position="62"/>
    </location>
</feature>
<feature type="compositionally biased region" description="Basic residues" evidence="1">
    <location>
        <begin position="24"/>
        <end position="34"/>
    </location>
</feature>
<evidence type="ECO:0000256" key="1">
    <source>
        <dbReference type="SAM" id="MobiDB-lite"/>
    </source>
</evidence>
<accession>A0A9P6ANQ6</accession>
<feature type="region of interest" description="Disordered" evidence="1">
    <location>
        <begin position="239"/>
        <end position="271"/>
    </location>
</feature>
<dbReference type="OrthoDB" id="2507488at2759"/>
<organism evidence="2 3">
    <name type="scientific">Hydnum rufescens UP504</name>
    <dbReference type="NCBI Taxonomy" id="1448309"/>
    <lineage>
        <taxon>Eukaryota</taxon>
        <taxon>Fungi</taxon>
        <taxon>Dikarya</taxon>
        <taxon>Basidiomycota</taxon>
        <taxon>Agaricomycotina</taxon>
        <taxon>Agaricomycetes</taxon>
        <taxon>Cantharellales</taxon>
        <taxon>Hydnaceae</taxon>
        <taxon>Hydnum</taxon>
    </lineage>
</organism>
<comment type="caution">
    <text evidence="2">The sequence shown here is derived from an EMBL/GenBank/DDBJ whole genome shotgun (WGS) entry which is preliminary data.</text>
</comment>
<dbReference type="AlphaFoldDB" id="A0A9P6ANQ6"/>
<feature type="non-terminal residue" evidence="2">
    <location>
        <position position="1"/>
    </location>
</feature>
<evidence type="ECO:0000313" key="3">
    <source>
        <dbReference type="Proteomes" id="UP000886523"/>
    </source>
</evidence>
<dbReference type="Proteomes" id="UP000886523">
    <property type="component" value="Unassembled WGS sequence"/>
</dbReference>